<dbReference type="PANTHER" id="PTHR40254:SF1">
    <property type="entry name" value="BLR0577 PROTEIN"/>
    <property type="match status" value="1"/>
</dbReference>
<reference evidence="2" key="1">
    <citation type="submission" date="2022-10" db="EMBL/GenBank/DDBJ databases">
        <title>Characterization and whole genome sequencing of a new Roseateles species, isolated from fresh water.</title>
        <authorList>
            <person name="Guliayeva D.Y."/>
            <person name="Akhremchuk A.E."/>
            <person name="Sikolenko M.A."/>
            <person name="Valentovich L.N."/>
            <person name="Sidarenka A.V."/>
        </authorList>
    </citation>
    <scope>NUCLEOTIDE SEQUENCE</scope>
    <source>
        <strain evidence="2">BIM B-1768</strain>
    </source>
</reference>
<dbReference type="InterPro" id="IPR038732">
    <property type="entry name" value="HpyO/CreE_NAD-binding"/>
</dbReference>
<evidence type="ECO:0000259" key="1">
    <source>
        <dbReference type="Pfam" id="PF13454"/>
    </source>
</evidence>
<protein>
    <submittedName>
        <fullName evidence="2">FAD/NAD(P)-binding protein</fullName>
    </submittedName>
</protein>
<dbReference type="Proteomes" id="UP001064933">
    <property type="component" value="Chromosome"/>
</dbReference>
<dbReference type="InterPro" id="IPR036188">
    <property type="entry name" value="FAD/NAD-bd_sf"/>
</dbReference>
<gene>
    <name evidence="2" type="ORF">N4261_21105</name>
</gene>
<dbReference type="PANTHER" id="PTHR40254">
    <property type="entry name" value="BLR0577 PROTEIN"/>
    <property type="match status" value="1"/>
</dbReference>
<feature type="domain" description="FAD-dependent urate hydroxylase HpyO/Asp monooxygenase CreE-like FAD/NAD(P)-binding" evidence="1">
    <location>
        <begin position="8"/>
        <end position="164"/>
    </location>
</feature>
<accession>A0ABY6AX59</accession>
<organism evidence="2 3">
    <name type="scientific">Roseateles amylovorans</name>
    <dbReference type="NCBI Taxonomy" id="2978473"/>
    <lineage>
        <taxon>Bacteria</taxon>
        <taxon>Pseudomonadati</taxon>
        <taxon>Pseudomonadota</taxon>
        <taxon>Betaproteobacteria</taxon>
        <taxon>Burkholderiales</taxon>
        <taxon>Sphaerotilaceae</taxon>
        <taxon>Roseateles</taxon>
    </lineage>
</organism>
<dbReference type="Pfam" id="PF13454">
    <property type="entry name" value="NAD_binding_9"/>
    <property type="match status" value="1"/>
</dbReference>
<sequence>MSRAYTVALVGGGSIATSVLAQLARRIESLPALHLLQFEPATRLGVGQPYAPDLEAVLLNTPAAALSVLPQEPAHFTRWLQARADSDPAQARWLTGPVPRSVYGDYLADTYRQAVATLAARQIPLSLIGEAVVDLVPTDFGATVLHTARGLRFTADEVVLCSGNLASSQYRDLVGQRGYLPSPYPCREMVKALAEADHVGIAGTSLSALDAIVSLHDSGFRGQITAFSRRGHLPSVRSDVSSPVTLRWFTREGIDALRCDAHGHVALDDLVHLLRLDIEARTGEPFDLTQALAHGATPAEYLAGEIEIARRGERHWQSVLYQTNEVIDHAWHRLSLADRRRFVAHHRHLFLVRRIAVPLVNAEKVLSMLRSGQLAVRGDVVAVTARREGFDINFGARDDAHHSAHRLTPPPASTCHVDHLVNATGMCVDVTRSDDPLIRQLVARGLMTPCEFGGVRQQFEDLRLIGRHRDGEGAGDAHSQRAPLAAQRWEPVVSLLGSLSVGTCFWTNAMSVNARLADRVVDAVLARACGALAPTAGTSIAPILPVIDAARGVAATV</sequence>
<dbReference type="RefSeq" id="WP_261757217.1">
    <property type="nucleotide sequence ID" value="NZ_CP104562.2"/>
</dbReference>
<keyword evidence="3" id="KW-1185">Reference proteome</keyword>
<dbReference type="InterPro" id="IPR052189">
    <property type="entry name" value="L-asp_N-monooxygenase_NS-form"/>
</dbReference>
<evidence type="ECO:0000313" key="3">
    <source>
        <dbReference type="Proteomes" id="UP001064933"/>
    </source>
</evidence>
<evidence type="ECO:0000313" key="2">
    <source>
        <dbReference type="EMBL" id="UXH77467.1"/>
    </source>
</evidence>
<dbReference type="EMBL" id="CP104562">
    <property type="protein sequence ID" value="UXH77467.1"/>
    <property type="molecule type" value="Genomic_DNA"/>
</dbReference>
<proteinExistence type="predicted"/>
<dbReference type="SUPFAM" id="SSF51905">
    <property type="entry name" value="FAD/NAD(P)-binding domain"/>
    <property type="match status" value="1"/>
</dbReference>
<dbReference type="Gene3D" id="3.50.50.60">
    <property type="entry name" value="FAD/NAD(P)-binding domain"/>
    <property type="match status" value="1"/>
</dbReference>
<name>A0ABY6AX59_9BURK</name>